<dbReference type="SUPFAM" id="SSF52833">
    <property type="entry name" value="Thioredoxin-like"/>
    <property type="match status" value="1"/>
</dbReference>
<dbReference type="Pfam" id="PF17172">
    <property type="entry name" value="GST_N_4"/>
    <property type="match status" value="1"/>
</dbReference>
<reference evidence="3 4" key="1">
    <citation type="submission" date="2023-08" db="EMBL/GenBank/DDBJ databases">
        <authorList>
            <person name="Palmer J.M."/>
        </authorList>
    </citation>
    <scope>NUCLEOTIDE SEQUENCE [LARGE SCALE GENOMIC DNA]</scope>
    <source>
        <strain evidence="3 4">TWF481</strain>
    </source>
</reference>
<dbReference type="InterPro" id="IPR012336">
    <property type="entry name" value="Thioredoxin-like_fold"/>
</dbReference>
<dbReference type="GO" id="GO:0005737">
    <property type="term" value="C:cytoplasm"/>
    <property type="evidence" value="ECO:0007669"/>
    <property type="project" value="TreeGrafter"/>
</dbReference>
<dbReference type="InterPro" id="IPR026928">
    <property type="entry name" value="FAX/IsoI-like"/>
</dbReference>
<feature type="domain" description="Thioredoxin-like fold" evidence="2">
    <location>
        <begin position="35"/>
        <end position="132"/>
    </location>
</feature>
<protein>
    <recommendedName>
        <fullName evidence="2">Thioredoxin-like fold domain-containing protein</fullName>
    </recommendedName>
</protein>
<accession>A0AAV9VPB8</accession>
<dbReference type="AlphaFoldDB" id="A0AAV9VPB8"/>
<gene>
    <name evidence="3" type="ORF">TWF481_003130</name>
</gene>
<dbReference type="EMBL" id="JAVHJL010000013">
    <property type="protein sequence ID" value="KAK6495102.1"/>
    <property type="molecule type" value="Genomic_DNA"/>
</dbReference>
<evidence type="ECO:0000313" key="3">
    <source>
        <dbReference type="EMBL" id="KAK6495102.1"/>
    </source>
</evidence>
<keyword evidence="4" id="KW-1185">Reference proteome</keyword>
<evidence type="ECO:0000259" key="2">
    <source>
        <dbReference type="Pfam" id="PF17172"/>
    </source>
</evidence>
<dbReference type="Gene3D" id="3.40.30.10">
    <property type="entry name" value="Glutaredoxin"/>
    <property type="match status" value="1"/>
</dbReference>
<dbReference type="PANTHER" id="PTHR12289">
    <property type="entry name" value="METAXIN RELATED"/>
    <property type="match status" value="1"/>
</dbReference>
<comment type="caution">
    <text evidence="3">The sequence shown here is derived from an EMBL/GenBank/DDBJ whole genome shotgun (WGS) entry which is preliminary data.</text>
</comment>
<comment type="similarity">
    <text evidence="1">Belongs to the FAX family.</text>
</comment>
<dbReference type="InterPro" id="IPR036249">
    <property type="entry name" value="Thioredoxin-like_sf"/>
</dbReference>
<sequence length="279" mass="31305">MSTAAKPADTNHSKGEPITLFAFEKRPGVPTASGFCQKVECYLRFANVKYTQKDTLPFKAPKKKLPYVDIDGVIVPDSQFIVRYIKEKGIADLDKSAGLTQLQIVEGVAYRGYWEEAIYPAIVRSRWFDKENEAVIAQEVFGDLPFFLRIPLHWWFRRSLTNSLVAQGVGRHSDAETDIILREALESLEVRLTPSGTTTEWFHKTATPADIDAVLSAMLINLCGTDSNPFCKNIILSSKILRGYMKRAAEGFFPEFETLLKEVKEAEAKDAPAPVLEVL</sequence>
<dbReference type="PANTHER" id="PTHR12289:SF41">
    <property type="entry name" value="FAILED AXON CONNECTIONS-RELATED"/>
    <property type="match status" value="1"/>
</dbReference>
<proteinExistence type="inferred from homology"/>
<dbReference type="SFLD" id="SFLDG01200">
    <property type="entry name" value="SUF1.1"/>
    <property type="match status" value="1"/>
</dbReference>
<evidence type="ECO:0000313" key="4">
    <source>
        <dbReference type="Proteomes" id="UP001370758"/>
    </source>
</evidence>
<evidence type="ECO:0000256" key="1">
    <source>
        <dbReference type="ARBA" id="ARBA00006475"/>
    </source>
</evidence>
<dbReference type="SFLD" id="SFLDG01180">
    <property type="entry name" value="SUF1"/>
    <property type="match status" value="1"/>
</dbReference>
<dbReference type="InterPro" id="IPR040079">
    <property type="entry name" value="Glutathione_S-Trfase"/>
</dbReference>
<dbReference type="SFLD" id="SFLDS00019">
    <property type="entry name" value="Glutathione_Transferase_(cytos"/>
    <property type="match status" value="1"/>
</dbReference>
<dbReference type="Proteomes" id="UP001370758">
    <property type="component" value="Unassembled WGS sequence"/>
</dbReference>
<name>A0AAV9VPB8_9PEZI</name>
<organism evidence="3 4">
    <name type="scientific">Arthrobotrys musiformis</name>
    <dbReference type="NCBI Taxonomy" id="47236"/>
    <lineage>
        <taxon>Eukaryota</taxon>
        <taxon>Fungi</taxon>
        <taxon>Dikarya</taxon>
        <taxon>Ascomycota</taxon>
        <taxon>Pezizomycotina</taxon>
        <taxon>Orbiliomycetes</taxon>
        <taxon>Orbiliales</taxon>
        <taxon>Orbiliaceae</taxon>
        <taxon>Arthrobotrys</taxon>
    </lineage>
</organism>
<dbReference type="InterPro" id="IPR050931">
    <property type="entry name" value="Mito_Protein_Transport_Metaxin"/>
</dbReference>